<evidence type="ECO:0000313" key="2">
    <source>
        <dbReference type="EMBL" id="KAB1439732.1"/>
    </source>
</evidence>
<organism evidence="2 3">
    <name type="scientific">Candidatus Galacturonatibacter soehngenii</name>
    <dbReference type="NCBI Taxonomy" id="2307010"/>
    <lineage>
        <taxon>Bacteria</taxon>
        <taxon>Bacillati</taxon>
        <taxon>Bacillota</taxon>
        <taxon>Clostridia</taxon>
        <taxon>Lachnospirales</taxon>
        <taxon>Lachnospiraceae</taxon>
        <taxon>Candidatus Galacturonatibacter</taxon>
    </lineage>
</organism>
<dbReference type="PANTHER" id="PTHR35796:SF3">
    <property type="entry name" value="BHLH DOMAIN-CONTAINING PROTEIN"/>
    <property type="match status" value="1"/>
</dbReference>
<evidence type="ECO:0000313" key="3">
    <source>
        <dbReference type="Proteomes" id="UP000461768"/>
    </source>
</evidence>
<dbReference type="Pfam" id="PF08000">
    <property type="entry name" value="bPH_1"/>
    <property type="match status" value="1"/>
</dbReference>
<name>A0A7V7UCR6_9FIRM</name>
<comment type="caution">
    <text evidence="2">The sequence shown here is derived from an EMBL/GenBank/DDBJ whole genome shotgun (WGS) entry which is preliminary data.</text>
</comment>
<dbReference type="CDD" id="cd13225">
    <property type="entry name" value="PH-like_bacteria"/>
    <property type="match status" value="1"/>
</dbReference>
<accession>A0A7V7UCR6</accession>
<keyword evidence="3" id="KW-1185">Reference proteome</keyword>
<protein>
    <submittedName>
        <fullName evidence="2">PH domain-containing protein</fullName>
    </submittedName>
</protein>
<feature type="domain" description="Bacterial Pleckstrin homology" evidence="1">
    <location>
        <begin position="5"/>
        <end position="122"/>
    </location>
</feature>
<sequence length="124" mass="13588">MIDFNNGAYLKLKKVAGDSVEKEVAPLFVNGEAIIGAYKSIRDFVVFTNKRIIAVNVQGLTGKKKDFSTLPYSKIQAFSIETAGVLDLDSELELYFSGLGKVRFEFTGASDITTIGRIIGEMIL</sequence>
<evidence type="ECO:0000259" key="1">
    <source>
        <dbReference type="Pfam" id="PF08000"/>
    </source>
</evidence>
<dbReference type="InterPro" id="IPR037063">
    <property type="entry name" value="PHb_sf"/>
</dbReference>
<dbReference type="EMBL" id="WAGX01000004">
    <property type="protein sequence ID" value="KAB1439732.1"/>
    <property type="molecule type" value="Genomic_DNA"/>
</dbReference>
<dbReference type="AlphaFoldDB" id="A0A7V7UCR6"/>
<dbReference type="Gene3D" id="2.30.29.50">
    <property type="entry name" value="Bacterial Pleckstrin homology domain"/>
    <property type="match status" value="1"/>
</dbReference>
<dbReference type="Proteomes" id="UP000461768">
    <property type="component" value="Unassembled WGS sequence"/>
</dbReference>
<dbReference type="OrthoDB" id="9803613at2"/>
<dbReference type="InterPro" id="IPR012544">
    <property type="entry name" value="PHb"/>
</dbReference>
<dbReference type="RefSeq" id="WP_151142538.1">
    <property type="nucleotide sequence ID" value="NZ_WAGX01000004.1"/>
</dbReference>
<proteinExistence type="predicted"/>
<dbReference type="SUPFAM" id="SSF50729">
    <property type="entry name" value="PH domain-like"/>
    <property type="match status" value="1"/>
</dbReference>
<reference evidence="2 3" key="1">
    <citation type="submission" date="2019-09" db="EMBL/GenBank/DDBJ databases">
        <authorList>
            <person name="Valk L.C."/>
        </authorList>
    </citation>
    <scope>NUCLEOTIDE SEQUENCE [LARGE SCALE GENOMIC DNA]</scope>
    <source>
        <strain evidence="2">GalUA</strain>
    </source>
</reference>
<gene>
    <name evidence="2" type="ORF">F7O84_04920</name>
</gene>
<reference evidence="2 3" key="2">
    <citation type="submission" date="2020-02" db="EMBL/GenBank/DDBJ databases">
        <title>Candidatus Galacturonibacter soehngenii shows hetero-acetogenic catabolism of galacturonic acid but lacks a canonical carbon monoxide dehydrogenase/acetyl-CoA synthase complex.</title>
        <authorList>
            <person name="Diender M."/>
            <person name="Stouten G.R."/>
            <person name="Petersen J.F."/>
            <person name="Nielsen P.H."/>
            <person name="Dueholm M.S."/>
            <person name="Pronk J.T."/>
            <person name="Van Loosdrecht M.C.M."/>
        </authorList>
    </citation>
    <scope>NUCLEOTIDE SEQUENCE [LARGE SCALE GENOMIC DNA]</scope>
    <source>
        <strain evidence="2">GalUA</strain>
    </source>
</reference>
<dbReference type="PANTHER" id="PTHR35796">
    <property type="entry name" value="HYPOTHETICAL CYTOSOLIC PROTEIN"/>
    <property type="match status" value="1"/>
</dbReference>